<proteinExistence type="predicted"/>
<dbReference type="Proteomes" id="UP000551501">
    <property type="component" value="Unassembled WGS sequence"/>
</dbReference>
<dbReference type="InterPro" id="IPR021312">
    <property type="entry name" value="DUF2889"/>
</dbReference>
<accession>A0A840F6M9</accession>
<dbReference type="AlphaFoldDB" id="A0A840F6M9"/>
<organism evidence="2 3">
    <name type="scientific">Gordonia humi</name>
    <dbReference type="NCBI Taxonomy" id="686429"/>
    <lineage>
        <taxon>Bacteria</taxon>
        <taxon>Bacillati</taxon>
        <taxon>Actinomycetota</taxon>
        <taxon>Actinomycetes</taxon>
        <taxon>Mycobacteriales</taxon>
        <taxon>Gordoniaceae</taxon>
        <taxon>Gordonia</taxon>
    </lineage>
</organism>
<dbReference type="EMBL" id="JACIFP010000001">
    <property type="protein sequence ID" value="MBB4135197.1"/>
    <property type="molecule type" value="Genomic_DNA"/>
</dbReference>
<dbReference type="RefSeq" id="WP_183370272.1">
    <property type="nucleotide sequence ID" value="NZ_BAABHL010000034.1"/>
</dbReference>
<evidence type="ECO:0000313" key="3">
    <source>
        <dbReference type="Proteomes" id="UP000551501"/>
    </source>
</evidence>
<feature type="region of interest" description="Disordered" evidence="1">
    <location>
        <begin position="1"/>
        <end position="29"/>
    </location>
</feature>
<keyword evidence="3" id="KW-1185">Reference proteome</keyword>
<evidence type="ECO:0008006" key="4">
    <source>
        <dbReference type="Google" id="ProtNLM"/>
    </source>
</evidence>
<reference evidence="2 3" key="1">
    <citation type="submission" date="2020-08" db="EMBL/GenBank/DDBJ databases">
        <title>Sequencing the genomes of 1000 actinobacteria strains.</title>
        <authorList>
            <person name="Klenk H.-P."/>
        </authorList>
    </citation>
    <scope>NUCLEOTIDE SEQUENCE [LARGE SCALE GENOMIC DNA]</scope>
    <source>
        <strain evidence="2 3">DSM 45298</strain>
    </source>
</reference>
<protein>
    <recommendedName>
        <fullName evidence="4">DUF2889 domain-containing protein</fullName>
    </recommendedName>
</protein>
<gene>
    <name evidence="2" type="ORF">BKA16_001749</name>
</gene>
<sequence>MTDNDSSSPLHPRHGIHEPMESTPKLARGVRRRATAVDIDYVPDDGHLILTGSARDSRMDSTGSIFVSPTDRMRVEMDFLNGRTVTDVTADPWDPRLGGLVGSSASSGFRTRLVELVPDHVARRSRLHLMLDDVPVAALIGGNTVSYQVAGMRSAASVAQHAGGAGYCAGYADDATMVTTLRAEGVLPLPTGPETPDVLAGAMPDQWQPLGPTAVLGMRRLRRLDVALGSGGDSIHVDGWFRDTFRRADGVDTVIHEYQVVADIDPVTSTITSISATPRVLPWVECPVAAASAERLVGLRLSDLNSIVRRDLRGTSTCTHLNDLFRCLGDVAEMASTDSGWEASVTRPPGRPVP</sequence>
<name>A0A840F6M9_9ACTN</name>
<comment type="caution">
    <text evidence="2">The sequence shown here is derived from an EMBL/GenBank/DDBJ whole genome shotgun (WGS) entry which is preliminary data.</text>
</comment>
<evidence type="ECO:0000313" key="2">
    <source>
        <dbReference type="EMBL" id="MBB4135197.1"/>
    </source>
</evidence>
<evidence type="ECO:0000256" key="1">
    <source>
        <dbReference type="SAM" id="MobiDB-lite"/>
    </source>
</evidence>
<dbReference type="Pfam" id="PF11136">
    <property type="entry name" value="DUF2889"/>
    <property type="match status" value="1"/>
</dbReference>